<proteinExistence type="predicted"/>
<accession>E9IDR1</accession>
<organism>
    <name type="scientific">Solenopsis invicta</name>
    <name type="common">Red imported fire ant</name>
    <name type="synonym">Solenopsis wagneri</name>
    <dbReference type="NCBI Taxonomy" id="13686"/>
    <lineage>
        <taxon>Eukaryota</taxon>
        <taxon>Metazoa</taxon>
        <taxon>Ecdysozoa</taxon>
        <taxon>Arthropoda</taxon>
        <taxon>Hexapoda</taxon>
        <taxon>Insecta</taxon>
        <taxon>Pterygota</taxon>
        <taxon>Neoptera</taxon>
        <taxon>Endopterygota</taxon>
        <taxon>Hymenoptera</taxon>
        <taxon>Apocrita</taxon>
        <taxon>Aculeata</taxon>
        <taxon>Formicoidea</taxon>
        <taxon>Formicidae</taxon>
        <taxon>Myrmicinae</taxon>
        <taxon>Solenopsis</taxon>
    </lineage>
</organism>
<dbReference type="EMBL" id="GL762486">
    <property type="protein sequence ID" value="EFZ21291.1"/>
    <property type="molecule type" value="Genomic_DNA"/>
</dbReference>
<name>E9IDR1_SOLIN</name>
<dbReference type="AlphaFoldDB" id="E9IDR1"/>
<feature type="non-terminal residue" evidence="1">
    <location>
        <position position="147"/>
    </location>
</feature>
<protein>
    <submittedName>
        <fullName evidence="1">Uncharacterized protein</fullName>
    </submittedName>
</protein>
<reference evidence="1" key="1">
    <citation type="journal article" date="2011" name="Proc. Natl. Acad. Sci. U.S.A.">
        <title>The genome of the fire ant Solenopsis invicta.</title>
        <authorList>
            <person name="Wurm Y."/>
            <person name="Wang J."/>
            <person name="Riba-Grognuz O."/>
            <person name="Corona M."/>
            <person name="Nygaard S."/>
            <person name="Hunt B.G."/>
            <person name="Ingram K.K."/>
            <person name="Falquet L."/>
            <person name="Nipitwattanaphon M."/>
            <person name="Gotzek D."/>
            <person name="Dijkstra M.B."/>
            <person name="Oettler J."/>
            <person name="Comtesse F."/>
            <person name="Shih C.J."/>
            <person name="Wu W.J."/>
            <person name="Yang C.C."/>
            <person name="Thomas J."/>
            <person name="Beaudoing E."/>
            <person name="Pradervand S."/>
            <person name="Flegel V."/>
            <person name="Cook E.D."/>
            <person name="Fabbretti R."/>
            <person name="Stockinger H."/>
            <person name="Long L."/>
            <person name="Farmerie W.G."/>
            <person name="Oakey J."/>
            <person name="Boomsma J.J."/>
            <person name="Pamilo P."/>
            <person name="Yi S.V."/>
            <person name="Heinze J."/>
            <person name="Goodisman M.A."/>
            <person name="Farinelli L."/>
            <person name="Harshman K."/>
            <person name="Hulo N."/>
            <person name="Cerutti L."/>
            <person name="Xenarios I."/>
            <person name="Shoemaker D."/>
            <person name="Keller L."/>
        </authorList>
    </citation>
    <scope>NUCLEOTIDE SEQUENCE [LARGE SCALE GENOMIC DNA]</scope>
</reference>
<dbReference type="HOGENOM" id="CLU_1772801_0_0_1"/>
<evidence type="ECO:0000313" key="1">
    <source>
        <dbReference type="EMBL" id="EFZ21291.1"/>
    </source>
</evidence>
<feature type="non-terminal residue" evidence="1">
    <location>
        <position position="1"/>
    </location>
</feature>
<gene>
    <name evidence="1" type="ORF">SINV_00526</name>
</gene>
<sequence>KSILSSSKFCRILDLIFNSEQLNFYTLHRTPDFNLPSGHYGILHTKRLERAKFLTVATVKEDFETRMILPESIREDLSWCRAVFKDLFQCNFIRLDCFSLEIFTDASLAVSGESRTHGFWSAEDGQNHQFIRTPCHLLRFNDVLQLI</sequence>